<reference evidence="1 2" key="2">
    <citation type="submission" date="2013-11" db="EMBL/GenBank/DDBJ databases">
        <title>The Genome Sequence of Phytophthora parasitica INRA-310.</title>
        <authorList>
            <consortium name="The Broad Institute Genomics Platform"/>
            <person name="Russ C."/>
            <person name="Tyler B."/>
            <person name="Panabieres F."/>
            <person name="Shan W."/>
            <person name="Tripathy S."/>
            <person name="Grunwald N."/>
            <person name="Machado M."/>
            <person name="Johnson C.S."/>
            <person name="Arredondo F."/>
            <person name="Hong C."/>
            <person name="Coffey M."/>
            <person name="Young S.K."/>
            <person name="Zeng Q."/>
            <person name="Gargeya S."/>
            <person name="Fitzgerald M."/>
            <person name="Abouelleil A."/>
            <person name="Alvarado L."/>
            <person name="Chapman S.B."/>
            <person name="Gainer-Dewar J."/>
            <person name="Goldberg J."/>
            <person name="Griggs A."/>
            <person name="Gujja S."/>
            <person name="Hansen M."/>
            <person name="Howarth C."/>
            <person name="Imamovic A."/>
            <person name="Ireland A."/>
            <person name="Larimer J."/>
            <person name="McCowan C."/>
            <person name="Murphy C."/>
            <person name="Pearson M."/>
            <person name="Poon T.W."/>
            <person name="Priest M."/>
            <person name="Roberts A."/>
            <person name="Saif S."/>
            <person name="Shea T."/>
            <person name="Sykes S."/>
            <person name="Wortman J."/>
            <person name="Nusbaum C."/>
            <person name="Birren B."/>
        </authorList>
    </citation>
    <scope>NUCLEOTIDE SEQUENCE [LARGE SCALE GENOMIC DNA]</scope>
    <source>
        <strain evidence="1 2">INRA-310</strain>
    </source>
</reference>
<reference evidence="2" key="1">
    <citation type="submission" date="2011-12" db="EMBL/GenBank/DDBJ databases">
        <authorList>
            <consortium name="The Broad Institute Genome Sequencing Platform"/>
            <person name="Russ C."/>
            <person name="Tyler B."/>
            <person name="Panabieres F."/>
            <person name="Shan W."/>
            <person name="Tripathy S."/>
            <person name="Grunwald N."/>
            <person name="Machado M."/>
            <person name="Young S.K."/>
            <person name="Zeng Q."/>
            <person name="Gargeya S."/>
            <person name="Fitzgerald M."/>
            <person name="Haas B."/>
            <person name="Abouelleil A."/>
            <person name="Alvarado L."/>
            <person name="Arachchi H.M."/>
            <person name="Berlin A."/>
            <person name="Chapman S.B."/>
            <person name="Gearin G."/>
            <person name="Goldberg J."/>
            <person name="Griggs A."/>
            <person name="Gujja S."/>
            <person name="Hansen M."/>
            <person name="Heiman D."/>
            <person name="Howarth C."/>
            <person name="Larimer J."/>
            <person name="Lui A."/>
            <person name="MacDonald P.J.P."/>
            <person name="McCowen C."/>
            <person name="Montmayeur A."/>
            <person name="Murphy C."/>
            <person name="Neiman D."/>
            <person name="Pearson M."/>
            <person name="Priest M."/>
            <person name="Roberts A."/>
            <person name="Saif S."/>
            <person name="Shea T."/>
            <person name="Sisk P."/>
            <person name="Stolte C."/>
            <person name="Sykes S."/>
            <person name="Wortman J."/>
            <person name="Nusbaum C."/>
            <person name="Birren B."/>
        </authorList>
    </citation>
    <scope>NUCLEOTIDE SEQUENCE [LARGE SCALE GENOMIC DNA]</scope>
    <source>
        <strain evidence="2">INRA-310</strain>
    </source>
</reference>
<dbReference type="EMBL" id="KI669591">
    <property type="protein sequence ID" value="ETN07602.1"/>
    <property type="molecule type" value="Genomic_DNA"/>
</dbReference>
<dbReference type="GeneID" id="20182361"/>
<gene>
    <name evidence="1" type="ORF">PPTG_12953</name>
</gene>
<sequence>MGSSSVAVGDLAFVGPVHASTLAEFRYVRVNRITGDAVCAAVVGPDSDEDDEEEISISMEMPLFNPMVPKSASGRTEWLKDMTRWSTSPS</sequence>
<name>W2Q366_PHYN3</name>
<evidence type="ECO:0000313" key="1">
    <source>
        <dbReference type="EMBL" id="ETN07602.1"/>
    </source>
</evidence>
<proteinExistence type="predicted"/>
<dbReference type="AlphaFoldDB" id="W2Q366"/>
<organism evidence="1 2">
    <name type="scientific">Phytophthora nicotianae (strain INRA-310)</name>
    <name type="common">Phytophthora parasitica</name>
    <dbReference type="NCBI Taxonomy" id="761204"/>
    <lineage>
        <taxon>Eukaryota</taxon>
        <taxon>Sar</taxon>
        <taxon>Stramenopiles</taxon>
        <taxon>Oomycota</taxon>
        <taxon>Peronosporomycetes</taxon>
        <taxon>Peronosporales</taxon>
        <taxon>Peronosporaceae</taxon>
        <taxon>Phytophthora</taxon>
    </lineage>
</organism>
<dbReference type="RefSeq" id="XP_008906887.1">
    <property type="nucleotide sequence ID" value="XM_008908639.1"/>
</dbReference>
<evidence type="ECO:0000313" key="2">
    <source>
        <dbReference type="Proteomes" id="UP000018817"/>
    </source>
</evidence>
<accession>W2Q366</accession>
<dbReference type="Proteomes" id="UP000018817">
    <property type="component" value="Unassembled WGS sequence"/>
</dbReference>
<dbReference type="VEuPathDB" id="FungiDB:PPTG_12953"/>
<protein>
    <submittedName>
        <fullName evidence="1">Uncharacterized protein</fullName>
    </submittedName>
</protein>